<feature type="domain" description="USP" evidence="1">
    <location>
        <begin position="166"/>
        <end position="399"/>
    </location>
</feature>
<protein>
    <recommendedName>
        <fullName evidence="1">USP domain-containing protein</fullName>
    </recommendedName>
</protein>
<dbReference type="Proteomes" id="UP000596742">
    <property type="component" value="Unassembled WGS sequence"/>
</dbReference>
<dbReference type="GO" id="GO:0005829">
    <property type="term" value="C:cytosol"/>
    <property type="evidence" value="ECO:0007669"/>
    <property type="project" value="TreeGrafter"/>
</dbReference>
<sequence length="399" mass="45435">MRYCAFMSSIDTTHWFNLIDIAQNTYNHTLDMTSQIGFSVLFDVCNDSTDLVAEMMIQMTYLMPTTLPKEIKDRMINIILEQMVSKEIITLTVEDDPLVKAVERTKAMEELINDPVFKSLKATKGIASSVDIQNINILTGKESYNLLQALNLPKKLKYHVSVYPSGGLLNSKGANICFANALRLTDMHRILQLHDNCSDDRCFTCNFKEFIEEGPATASPLIRQLNAVWHEYRFGNQQDAHEFFVKLIQEVWSTCIDTNQDCGVRNIFYGIQKSTVVCDTCGSVSSKEDVYSDISISIEEVQTVSQAVEEYFAAVPVEYNFLVCKSKNGSAKKMTTLDNIPKNIVIHLNRLIIANLMRFNITWLWKHVRACEGWTSTSMEAVIVIRKERTEWKGNVLTE</sequence>
<evidence type="ECO:0000259" key="1">
    <source>
        <dbReference type="PROSITE" id="PS50235"/>
    </source>
</evidence>
<comment type="caution">
    <text evidence="2">The sequence shown here is derived from an EMBL/GenBank/DDBJ whole genome shotgun (WGS) entry which is preliminary data.</text>
</comment>
<dbReference type="EMBL" id="UYJE01002996">
    <property type="protein sequence ID" value="VDI15616.1"/>
    <property type="molecule type" value="Genomic_DNA"/>
</dbReference>
<evidence type="ECO:0000313" key="2">
    <source>
        <dbReference type="EMBL" id="VDI15616.1"/>
    </source>
</evidence>
<dbReference type="InterPro" id="IPR050164">
    <property type="entry name" value="Peptidase_C19"/>
</dbReference>
<keyword evidence="3" id="KW-1185">Reference proteome</keyword>
<dbReference type="GO" id="GO:0005634">
    <property type="term" value="C:nucleus"/>
    <property type="evidence" value="ECO:0007669"/>
    <property type="project" value="TreeGrafter"/>
</dbReference>
<dbReference type="PROSITE" id="PS50235">
    <property type="entry name" value="USP_3"/>
    <property type="match status" value="1"/>
</dbReference>
<dbReference type="OrthoDB" id="47475at2759"/>
<accession>A0A8B6D9R3</accession>
<dbReference type="InterPro" id="IPR028889">
    <property type="entry name" value="USP"/>
</dbReference>
<dbReference type="GO" id="GO:0016579">
    <property type="term" value="P:protein deubiquitination"/>
    <property type="evidence" value="ECO:0007669"/>
    <property type="project" value="InterPro"/>
</dbReference>
<dbReference type="GO" id="GO:0004843">
    <property type="term" value="F:cysteine-type deubiquitinase activity"/>
    <property type="evidence" value="ECO:0007669"/>
    <property type="project" value="InterPro"/>
</dbReference>
<evidence type="ECO:0000313" key="3">
    <source>
        <dbReference type="Proteomes" id="UP000596742"/>
    </source>
</evidence>
<dbReference type="AlphaFoldDB" id="A0A8B6D9R3"/>
<dbReference type="PANTHER" id="PTHR24006">
    <property type="entry name" value="UBIQUITIN CARBOXYL-TERMINAL HYDROLASE"/>
    <property type="match status" value="1"/>
</dbReference>
<proteinExistence type="predicted"/>
<dbReference type="Pfam" id="PF00443">
    <property type="entry name" value="UCH"/>
    <property type="match status" value="1"/>
</dbReference>
<name>A0A8B6D9R3_MYTGA</name>
<gene>
    <name evidence="2" type="ORF">MGAL_10B018461</name>
</gene>
<reference evidence="2" key="1">
    <citation type="submission" date="2018-11" db="EMBL/GenBank/DDBJ databases">
        <authorList>
            <person name="Alioto T."/>
            <person name="Alioto T."/>
        </authorList>
    </citation>
    <scope>NUCLEOTIDE SEQUENCE</scope>
</reference>
<dbReference type="InterPro" id="IPR001394">
    <property type="entry name" value="Peptidase_C19_UCH"/>
</dbReference>
<dbReference type="InterPro" id="IPR038765">
    <property type="entry name" value="Papain-like_cys_pep_sf"/>
</dbReference>
<organism evidence="2 3">
    <name type="scientific">Mytilus galloprovincialis</name>
    <name type="common">Mediterranean mussel</name>
    <dbReference type="NCBI Taxonomy" id="29158"/>
    <lineage>
        <taxon>Eukaryota</taxon>
        <taxon>Metazoa</taxon>
        <taxon>Spiralia</taxon>
        <taxon>Lophotrochozoa</taxon>
        <taxon>Mollusca</taxon>
        <taxon>Bivalvia</taxon>
        <taxon>Autobranchia</taxon>
        <taxon>Pteriomorphia</taxon>
        <taxon>Mytilida</taxon>
        <taxon>Mytiloidea</taxon>
        <taxon>Mytilidae</taxon>
        <taxon>Mytilinae</taxon>
        <taxon>Mytilus</taxon>
    </lineage>
</organism>
<dbReference type="Gene3D" id="3.90.70.10">
    <property type="entry name" value="Cysteine proteinases"/>
    <property type="match status" value="1"/>
</dbReference>
<dbReference type="SUPFAM" id="SSF54001">
    <property type="entry name" value="Cysteine proteinases"/>
    <property type="match status" value="1"/>
</dbReference>